<evidence type="ECO:0000259" key="4">
    <source>
        <dbReference type="Pfam" id="PF01494"/>
    </source>
</evidence>
<dbReference type="OrthoDB" id="16820at2759"/>
<feature type="domain" description="FAD-binding" evidence="4">
    <location>
        <begin position="16"/>
        <end position="194"/>
    </location>
</feature>
<evidence type="ECO:0000256" key="2">
    <source>
        <dbReference type="ARBA" id="ARBA00023033"/>
    </source>
</evidence>
<dbReference type="PRINTS" id="PR00420">
    <property type="entry name" value="RNGMNOXGNASE"/>
</dbReference>
<name>A0A2K3E1Z1_CHLRE</name>
<dbReference type="InParanoid" id="A0A2K3E1Z1"/>
<dbReference type="FunCoup" id="A0A2K3E1Z1">
    <property type="interactions" value="155"/>
</dbReference>
<evidence type="ECO:0000256" key="1">
    <source>
        <dbReference type="ARBA" id="ARBA00023002"/>
    </source>
</evidence>
<dbReference type="PANTHER" id="PTHR13789">
    <property type="entry name" value="MONOOXYGENASE"/>
    <property type="match status" value="1"/>
</dbReference>
<evidence type="ECO:0000256" key="3">
    <source>
        <dbReference type="SAM" id="MobiDB-lite"/>
    </source>
</evidence>
<dbReference type="GO" id="GO:0004497">
    <property type="term" value="F:monooxygenase activity"/>
    <property type="evidence" value="ECO:0000318"/>
    <property type="project" value="GO_Central"/>
</dbReference>
<feature type="domain" description="FAD-binding" evidence="4">
    <location>
        <begin position="338"/>
        <end position="401"/>
    </location>
</feature>
<accession>A0A2K3E1Z1</accession>
<gene>
    <name evidence="5" type="ORF">CHLRE_02g096250v5</name>
</gene>
<dbReference type="GeneID" id="5725398"/>
<dbReference type="STRING" id="3055.A0A2K3E1Z1"/>
<dbReference type="OMA" id="WNHAESE"/>
<reference evidence="5 6" key="1">
    <citation type="journal article" date="2007" name="Science">
        <title>The Chlamydomonas genome reveals the evolution of key animal and plant functions.</title>
        <authorList>
            <person name="Merchant S.S."/>
            <person name="Prochnik S.E."/>
            <person name="Vallon O."/>
            <person name="Harris E.H."/>
            <person name="Karpowicz S.J."/>
            <person name="Witman G.B."/>
            <person name="Terry A."/>
            <person name="Salamov A."/>
            <person name="Fritz-Laylin L.K."/>
            <person name="Marechal-Drouard L."/>
            <person name="Marshall W.F."/>
            <person name="Qu L.H."/>
            <person name="Nelson D.R."/>
            <person name="Sanderfoot A.A."/>
            <person name="Spalding M.H."/>
            <person name="Kapitonov V.V."/>
            <person name="Ren Q."/>
            <person name="Ferris P."/>
            <person name="Lindquist E."/>
            <person name="Shapiro H."/>
            <person name="Lucas S.M."/>
            <person name="Grimwood J."/>
            <person name="Schmutz J."/>
            <person name="Cardol P."/>
            <person name="Cerutti H."/>
            <person name="Chanfreau G."/>
            <person name="Chen C.L."/>
            <person name="Cognat V."/>
            <person name="Croft M.T."/>
            <person name="Dent R."/>
            <person name="Dutcher S."/>
            <person name="Fernandez E."/>
            <person name="Fukuzawa H."/>
            <person name="Gonzalez-Ballester D."/>
            <person name="Gonzalez-Halphen D."/>
            <person name="Hallmann A."/>
            <person name="Hanikenne M."/>
            <person name="Hippler M."/>
            <person name="Inwood W."/>
            <person name="Jabbari K."/>
            <person name="Kalanon M."/>
            <person name="Kuras R."/>
            <person name="Lefebvre P.A."/>
            <person name="Lemaire S.D."/>
            <person name="Lobanov A.V."/>
            <person name="Lohr M."/>
            <person name="Manuell A."/>
            <person name="Meier I."/>
            <person name="Mets L."/>
            <person name="Mittag M."/>
            <person name="Mittelmeier T."/>
            <person name="Moroney J.V."/>
            <person name="Moseley J."/>
            <person name="Napoli C."/>
            <person name="Nedelcu A.M."/>
            <person name="Niyogi K."/>
            <person name="Novoselov S.V."/>
            <person name="Paulsen I.T."/>
            <person name="Pazour G."/>
            <person name="Purton S."/>
            <person name="Ral J.P."/>
            <person name="Riano-Pachon D.M."/>
            <person name="Riekhof W."/>
            <person name="Rymarquis L."/>
            <person name="Schroda M."/>
            <person name="Stern D."/>
            <person name="Umen J."/>
            <person name="Willows R."/>
            <person name="Wilson N."/>
            <person name="Zimmer S.L."/>
            <person name="Allmer J."/>
            <person name="Balk J."/>
            <person name="Bisova K."/>
            <person name="Chen C.J."/>
            <person name="Elias M."/>
            <person name="Gendler K."/>
            <person name="Hauser C."/>
            <person name="Lamb M.R."/>
            <person name="Ledford H."/>
            <person name="Long J.C."/>
            <person name="Minagawa J."/>
            <person name="Page M.D."/>
            <person name="Pan J."/>
            <person name="Pootakham W."/>
            <person name="Roje S."/>
            <person name="Rose A."/>
            <person name="Stahlberg E."/>
            <person name="Terauchi A.M."/>
            <person name="Yang P."/>
            <person name="Ball S."/>
            <person name="Bowler C."/>
            <person name="Dieckmann C.L."/>
            <person name="Gladyshev V.N."/>
            <person name="Green P."/>
            <person name="Jorgensen R."/>
            <person name="Mayfield S."/>
            <person name="Mueller-Roeber B."/>
            <person name="Rajamani S."/>
            <person name="Sayre R.T."/>
            <person name="Brokstein P."/>
            <person name="Dubchak I."/>
            <person name="Goodstein D."/>
            <person name="Hornick L."/>
            <person name="Huang Y.W."/>
            <person name="Jhaveri J."/>
            <person name="Luo Y."/>
            <person name="Martinez D."/>
            <person name="Ngau W.C."/>
            <person name="Otillar B."/>
            <person name="Poliakov A."/>
            <person name="Porter A."/>
            <person name="Szajkowski L."/>
            <person name="Werner G."/>
            <person name="Zhou K."/>
            <person name="Grigoriev I.V."/>
            <person name="Rokhsar D.S."/>
            <person name="Grossman A.R."/>
        </authorList>
    </citation>
    <scope>NUCLEOTIDE SEQUENCE [LARGE SCALE GENOMIC DNA]</scope>
    <source>
        <strain evidence="6">CC-503</strain>
    </source>
</reference>
<dbReference type="InterPro" id="IPR036188">
    <property type="entry name" value="FAD/NAD-bd_sf"/>
</dbReference>
<proteinExistence type="predicted"/>
<evidence type="ECO:0000313" key="5">
    <source>
        <dbReference type="EMBL" id="PNW86801.1"/>
    </source>
</evidence>
<dbReference type="InterPro" id="IPR002938">
    <property type="entry name" value="FAD-bd"/>
</dbReference>
<keyword evidence="6" id="KW-1185">Reference proteome</keyword>
<dbReference type="SUPFAM" id="SSF51905">
    <property type="entry name" value="FAD/NAD(P)-binding domain"/>
    <property type="match status" value="1"/>
</dbReference>
<dbReference type="ExpressionAtlas" id="A0A2K3E1Z1">
    <property type="expression patterns" value="baseline"/>
</dbReference>
<dbReference type="EMBL" id="CM008963">
    <property type="protein sequence ID" value="PNW86801.1"/>
    <property type="molecule type" value="Genomic_DNA"/>
</dbReference>
<dbReference type="AlphaFoldDB" id="A0A2K3E1Z1"/>
<dbReference type="InterPro" id="IPR050493">
    <property type="entry name" value="FAD-dep_Monooxygenase_BioMet"/>
</dbReference>
<feature type="region of interest" description="Disordered" evidence="3">
    <location>
        <begin position="426"/>
        <end position="482"/>
    </location>
</feature>
<dbReference type="Proteomes" id="UP000006906">
    <property type="component" value="Chromosome 2"/>
</dbReference>
<evidence type="ECO:0000313" key="6">
    <source>
        <dbReference type="Proteomes" id="UP000006906"/>
    </source>
</evidence>
<dbReference type="Pfam" id="PF01494">
    <property type="entry name" value="FAD_binding_3"/>
    <property type="match status" value="2"/>
</dbReference>
<protein>
    <recommendedName>
        <fullName evidence="4">FAD-binding domain-containing protein</fullName>
    </recommendedName>
</protein>
<dbReference type="Gramene" id="PNW86801">
    <property type="protein sequence ID" value="PNW86801"/>
    <property type="gene ID" value="CHLRE_02g096250v5"/>
</dbReference>
<sequence>MASTLDGSSRSTSHVDYAIVGGGPAGLLTAKALLKAAPGASVQVYETARGYWPQGAGVLLELNGWRALHAVDDDLADRLRSQGFLFGSAGVYDEAGSPMKLPYTQSMDWNHAESERVHGHTRVMVYWGDIRQALFESLPEGIVSFNSRITAVTPGEPGSQPAVLQMQDAQGDTRTVTAGLVVAADGFYSRTKRLVWGGGMPVFTNRLIWRALVQYDDDDEVPELLRRSGGDPVMWMGQGIPPSRFATVYTVGHNRFVWTCIAGTSFLEKAGLSWSPAKNDDMGIQQAGAGASSPAKSRCLAVFGDYPPAIVDLLQRTDPAVITEHGAYLHDLTALQGASDWVRGNVVLVGDAAHTAPPDGQGLNMALEDVAVLGDCVQRLGATSQALEDYAAARLPRVRDVWVRPPGAFEPPNRLAAIKNASFTPLGPGLHSGKSRPLPGWQPAPRVEVAEQQPQPQQPQQPQQQVQQKAEQVAEQQKAPAA</sequence>
<keyword evidence="2" id="KW-0503">Monooxygenase</keyword>
<dbReference type="RefSeq" id="XP_042927269.1">
    <property type="nucleotide sequence ID" value="XM_043059635.1"/>
</dbReference>
<dbReference type="KEGG" id="cre:CHLRE_02g096250v5"/>
<dbReference type="Gene3D" id="3.50.50.60">
    <property type="entry name" value="FAD/NAD(P)-binding domain"/>
    <property type="match status" value="1"/>
</dbReference>
<keyword evidence="1" id="KW-0560">Oxidoreductase</keyword>
<feature type="compositionally biased region" description="Low complexity" evidence="3">
    <location>
        <begin position="450"/>
        <end position="482"/>
    </location>
</feature>
<organism evidence="5 6">
    <name type="scientific">Chlamydomonas reinhardtii</name>
    <name type="common">Chlamydomonas smithii</name>
    <dbReference type="NCBI Taxonomy" id="3055"/>
    <lineage>
        <taxon>Eukaryota</taxon>
        <taxon>Viridiplantae</taxon>
        <taxon>Chlorophyta</taxon>
        <taxon>core chlorophytes</taxon>
        <taxon>Chlorophyceae</taxon>
        <taxon>CS clade</taxon>
        <taxon>Chlamydomonadales</taxon>
        <taxon>Chlamydomonadaceae</taxon>
        <taxon>Chlamydomonas</taxon>
    </lineage>
</organism>
<dbReference type="PANTHER" id="PTHR13789:SF309">
    <property type="entry name" value="PUTATIVE (AFU_ORTHOLOGUE AFUA_6G14510)-RELATED"/>
    <property type="match status" value="1"/>
</dbReference>
<dbReference type="GO" id="GO:0071949">
    <property type="term" value="F:FAD binding"/>
    <property type="evidence" value="ECO:0007669"/>
    <property type="project" value="InterPro"/>
</dbReference>